<comment type="caution">
    <text evidence="2">The sequence shown here is derived from an EMBL/GenBank/DDBJ whole genome shotgun (WGS) entry which is preliminary data.</text>
</comment>
<keyword evidence="3" id="KW-1185">Reference proteome</keyword>
<accession>A0A428TT80</accession>
<name>A0A428TT80_9HYPO</name>
<feature type="compositionally biased region" description="Polar residues" evidence="1">
    <location>
        <begin position="201"/>
        <end position="213"/>
    </location>
</feature>
<evidence type="ECO:0000313" key="2">
    <source>
        <dbReference type="EMBL" id="RSM05204.1"/>
    </source>
</evidence>
<dbReference type="EMBL" id="NKCK01000054">
    <property type="protein sequence ID" value="RSM05204.1"/>
    <property type="molecule type" value="Genomic_DNA"/>
</dbReference>
<dbReference type="AlphaFoldDB" id="A0A428TT80"/>
<sequence>MPTVHIHPTTKFPLNNASCRGHRNRAALRLTIRIFKSPLPTPVIFSPQQSLQAIMSGVEVAVPIVLFCAGLFKEAFVGVLETNADAQAFLMLERNVANDIVDAQTFLSKLERYVGQEEDLKVAVRISIRETKEAMEKFHERLEDVEKRKLKWIVRNRKFARSLLDPLQSAQSALSKRVDRMRDALETLANSPKEEKGELPSSMSLQVPTMVRQ</sequence>
<dbReference type="Proteomes" id="UP000287144">
    <property type="component" value="Unassembled WGS sequence"/>
</dbReference>
<organism evidence="2 3">
    <name type="scientific">Fusarium oligoseptatum</name>
    <dbReference type="NCBI Taxonomy" id="2604345"/>
    <lineage>
        <taxon>Eukaryota</taxon>
        <taxon>Fungi</taxon>
        <taxon>Dikarya</taxon>
        <taxon>Ascomycota</taxon>
        <taxon>Pezizomycotina</taxon>
        <taxon>Sordariomycetes</taxon>
        <taxon>Hypocreomycetidae</taxon>
        <taxon>Hypocreales</taxon>
        <taxon>Nectriaceae</taxon>
        <taxon>Fusarium</taxon>
        <taxon>Fusarium solani species complex</taxon>
    </lineage>
</organism>
<reference evidence="2 3" key="1">
    <citation type="submission" date="2017-06" db="EMBL/GenBank/DDBJ databases">
        <title>Comparative genomic analysis of Ambrosia Fusariam Clade fungi.</title>
        <authorList>
            <person name="Stajich J.E."/>
            <person name="Carrillo J."/>
            <person name="Kijimoto T."/>
            <person name="Eskalen A."/>
            <person name="O'Donnell K."/>
            <person name="Kasson M."/>
        </authorList>
    </citation>
    <scope>NUCLEOTIDE SEQUENCE [LARGE SCALE GENOMIC DNA]</scope>
    <source>
        <strain evidence="2 3">NRRL62579</strain>
    </source>
</reference>
<evidence type="ECO:0000256" key="1">
    <source>
        <dbReference type="SAM" id="MobiDB-lite"/>
    </source>
</evidence>
<gene>
    <name evidence="2" type="ORF">CEP52_006409</name>
</gene>
<protein>
    <submittedName>
        <fullName evidence="2">Uncharacterized protein</fullName>
    </submittedName>
</protein>
<proteinExistence type="predicted"/>
<evidence type="ECO:0000313" key="3">
    <source>
        <dbReference type="Proteomes" id="UP000287144"/>
    </source>
</evidence>
<feature type="region of interest" description="Disordered" evidence="1">
    <location>
        <begin position="190"/>
        <end position="213"/>
    </location>
</feature>